<feature type="binding site" evidence="12">
    <location>
        <position position="62"/>
    </location>
    <ligand>
        <name>[4Fe-4S] cluster</name>
        <dbReference type="ChEBI" id="CHEBI:49883"/>
        <label>1</label>
        <note>4Fe-4S-S-AdoMet</note>
    </ligand>
</feature>
<dbReference type="PROSITE" id="PS51918">
    <property type="entry name" value="RADICAL_SAM"/>
    <property type="match status" value="1"/>
</dbReference>
<dbReference type="Gene3D" id="3.20.20.70">
    <property type="entry name" value="Aldolase class I"/>
    <property type="match status" value="1"/>
</dbReference>
<dbReference type="InterPro" id="IPR040064">
    <property type="entry name" value="MoaA-like"/>
</dbReference>
<evidence type="ECO:0000256" key="10">
    <source>
        <dbReference type="ARBA" id="ARBA00023239"/>
    </source>
</evidence>
<keyword evidence="3 12" id="KW-0949">S-adenosyl-L-methionine</keyword>
<dbReference type="InterPro" id="IPR050105">
    <property type="entry name" value="MoCo_biosynth_MoaA/MoaC"/>
</dbReference>
<dbReference type="EMBL" id="CP107020">
    <property type="protein sequence ID" value="UYG17135.1"/>
    <property type="molecule type" value="Genomic_DNA"/>
</dbReference>
<keyword evidence="2 12" id="KW-0004">4Fe-4S</keyword>
<dbReference type="PROSITE" id="PS01305">
    <property type="entry name" value="MOAA_NIFB_PQQE"/>
    <property type="match status" value="1"/>
</dbReference>
<keyword evidence="9 12" id="KW-0501">Molybdenum cofactor biosynthesis</keyword>
<feature type="binding site" evidence="12">
    <location>
        <position position="157"/>
    </location>
    <ligand>
        <name>S-adenosyl-L-methionine</name>
        <dbReference type="ChEBI" id="CHEBI:59789"/>
    </ligand>
</feature>
<evidence type="ECO:0000256" key="4">
    <source>
        <dbReference type="ARBA" id="ARBA00022723"/>
    </source>
</evidence>
<comment type="catalytic activity">
    <reaction evidence="11 12">
        <text>GTP + AH2 + S-adenosyl-L-methionine = (8S)-3',8-cyclo-7,8-dihydroguanosine 5'-triphosphate + 5'-deoxyadenosine + L-methionine + A + H(+)</text>
        <dbReference type="Rhea" id="RHEA:49576"/>
        <dbReference type="ChEBI" id="CHEBI:13193"/>
        <dbReference type="ChEBI" id="CHEBI:15378"/>
        <dbReference type="ChEBI" id="CHEBI:17319"/>
        <dbReference type="ChEBI" id="CHEBI:17499"/>
        <dbReference type="ChEBI" id="CHEBI:37565"/>
        <dbReference type="ChEBI" id="CHEBI:57844"/>
        <dbReference type="ChEBI" id="CHEBI:59789"/>
        <dbReference type="ChEBI" id="CHEBI:131766"/>
        <dbReference type="EC" id="4.1.99.22"/>
    </reaction>
</comment>
<dbReference type="Pfam" id="PF04055">
    <property type="entry name" value="Radical_SAM"/>
    <property type="match status" value="1"/>
</dbReference>
<feature type="binding site" evidence="12">
    <location>
        <position position="314"/>
    </location>
    <ligand>
        <name>[4Fe-4S] cluster</name>
        <dbReference type="ChEBI" id="CHEBI:49883"/>
        <label>2</label>
        <note>4Fe-4S-substrate</note>
    </ligand>
</feature>
<accession>A0ABY6G1R2</accession>
<feature type="binding site" evidence="12">
    <location>
        <position position="102"/>
    </location>
    <ligand>
        <name>GTP</name>
        <dbReference type="ChEBI" id="CHEBI:37565"/>
    </ligand>
</feature>
<dbReference type="CDD" id="cd21117">
    <property type="entry name" value="Twitch_MoaA"/>
    <property type="match status" value="1"/>
</dbReference>
<evidence type="ECO:0000256" key="5">
    <source>
        <dbReference type="ARBA" id="ARBA00022741"/>
    </source>
</evidence>
<evidence type="ECO:0000313" key="15">
    <source>
        <dbReference type="EMBL" id="UYG17135.1"/>
    </source>
</evidence>
<dbReference type="NCBIfam" id="TIGR02666">
    <property type="entry name" value="moaA"/>
    <property type="match status" value="1"/>
</dbReference>
<keyword evidence="5 12" id="KW-0547">Nucleotide-binding</keyword>
<dbReference type="SFLD" id="SFLDG01067">
    <property type="entry name" value="SPASM/twitch_domain_containing"/>
    <property type="match status" value="1"/>
</dbReference>
<feature type="binding site" evidence="12">
    <location>
        <position position="297"/>
    </location>
    <ligand>
        <name>[4Fe-4S] cluster</name>
        <dbReference type="ChEBI" id="CHEBI:49883"/>
        <label>2</label>
        <note>4Fe-4S-substrate</note>
    </ligand>
</feature>
<proteinExistence type="inferred from homology"/>
<feature type="binding site" evidence="12">
    <location>
        <position position="194"/>
    </location>
    <ligand>
        <name>GTP</name>
        <dbReference type="ChEBI" id="CHEBI:37565"/>
    </ligand>
</feature>
<evidence type="ECO:0000256" key="13">
    <source>
        <dbReference type="SAM" id="MobiDB-lite"/>
    </source>
</evidence>
<dbReference type="InterPro" id="IPR058240">
    <property type="entry name" value="rSAM_sf"/>
</dbReference>
<protein>
    <recommendedName>
        <fullName evidence="1 12">GTP 3',8-cyclase</fullName>
        <ecNumber evidence="1 12">4.1.99.22</ecNumber>
    </recommendedName>
    <alternativeName>
        <fullName evidence="12">Molybdenum cofactor biosynthesis protein A</fullName>
    </alternativeName>
</protein>
<dbReference type="SMART" id="SM00729">
    <property type="entry name" value="Elp3"/>
    <property type="match status" value="1"/>
</dbReference>
<sequence length="370" mass="40493">MGTHRTSRRVSLGMPVPRRTDPTALDLPDTSDRPASRGLIDRFGRAATDLRVSLTDFCNLRCTYCMPASGLTFLRTEQLLTVEEIVRLVRIGVEQFGVDQVRFTGGEPLTRADLPEIIAGVAALEPRPNISLTTNAIGLEVRAAGLRDAGLDRINVSLDTVVSETFERMSRRPLLHRVLEGIDGARAAGLDPIKVNAVLLPGVNDHELPDLLAWCLARDLQLRVIEQMPLDADHIWDRTSMITAAQMREALADRYMLSPAAVDRAGAPAELFDVADRTTGEHLGRVGTIASVTEPFCEDCRRTRLTAEGRVRTCLFAHEETDLRGALRAGASDDEIADIWRAAHWGKAAGHGMNRAGFHQPERPMSAIGG</sequence>
<dbReference type="SFLD" id="SFLDS00029">
    <property type="entry name" value="Radical_SAM"/>
    <property type="match status" value="1"/>
</dbReference>
<comment type="subunit">
    <text evidence="12">Monomer and homodimer.</text>
</comment>
<dbReference type="HAMAP" id="MF_01225_B">
    <property type="entry name" value="MoaA_B"/>
    <property type="match status" value="1"/>
</dbReference>
<feature type="binding site" evidence="12">
    <location>
        <position position="51"/>
    </location>
    <ligand>
        <name>GTP</name>
        <dbReference type="ChEBI" id="CHEBI:37565"/>
    </ligand>
</feature>
<evidence type="ECO:0000256" key="12">
    <source>
        <dbReference type="HAMAP-Rule" id="MF_01225"/>
    </source>
</evidence>
<feature type="domain" description="Radical SAM core" evidence="14">
    <location>
        <begin position="42"/>
        <end position="260"/>
    </location>
</feature>
<evidence type="ECO:0000256" key="6">
    <source>
        <dbReference type="ARBA" id="ARBA00023004"/>
    </source>
</evidence>
<dbReference type="SUPFAM" id="SSF102114">
    <property type="entry name" value="Radical SAM enzymes"/>
    <property type="match status" value="1"/>
</dbReference>
<comment type="similarity">
    <text evidence="12">Belongs to the radical SAM superfamily. MoaA family.</text>
</comment>
<dbReference type="PANTHER" id="PTHR22960:SF0">
    <property type="entry name" value="MOLYBDENUM COFACTOR BIOSYNTHESIS PROTEIN 1"/>
    <property type="match status" value="1"/>
</dbReference>
<keyword evidence="6 12" id="KW-0408">Iron</keyword>
<feature type="binding site" evidence="12">
    <location>
        <position position="65"/>
    </location>
    <ligand>
        <name>[4Fe-4S] cluster</name>
        <dbReference type="ChEBI" id="CHEBI:49883"/>
        <label>1</label>
        <note>4Fe-4S-S-AdoMet</note>
    </ligand>
</feature>
<comment type="cofactor">
    <cofactor evidence="12">
        <name>[4Fe-4S] cluster</name>
        <dbReference type="ChEBI" id="CHEBI:49883"/>
    </cofactor>
    <text evidence="12">Binds 2 [4Fe-4S] clusters. Binds 1 [4Fe-4S] cluster coordinated with 3 cysteines and an exchangeable S-adenosyl-L-methionine and 1 [4Fe-4S] cluster coordinated with 3 cysteines and the GTP-derived substrate.</text>
</comment>
<evidence type="ECO:0000256" key="2">
    <source>
        <dbReference type="ARBA" id="ARBA00022485"/>
    </source>
</evidence>
<evidence type="ECO:0000256" key="8">
    <source>
        <dbReference type="ARBA" id="ARBA00023134"/>
    </source>
</evidence>
<dbReference type="CDD" id="cd01335">
    <property type="entry name" value="Radical_SAM"/>
    <property type="match status" value="1"/>
</dbReference>
<dbReference type="InterPro" id="IPR006638">
    <property type="entry name" value="Elp3/MiaA/NifB-like_rSAM"/>
</dbReference>
<dbReference type="GO" id="GO:0061798">
    <property type="term" value="F:GTP 3',8'-cyclase activity"/>
    <property type="evidence" value="ECO:0007669"/>
    <property type="project" value="UniProtKB-EC"/>
</dbReference>
<organism evidence="15 16">
    <name type="scientific">Brachybacterium huguangmaarense</name>
    <dbReference type="NCBI Taxonomy" id="1652028"/>
    <lineage>
        <taxon>Bacteria</taxon>
        <taxon>Bacillati</taxon>
        <taxon>Actinomycetota</taxon>
        <taxon>Actinomycetes</taxon>
        <taxon>Micrococcales</taxon>
        <taxon>Dermabacteraceae</taxon>
        <taxon>Brachybacterium</taxon>
    </lineage>
</organism>
<dbReference type="InterPro" id="IPR010505">
    <property type="entry name" value="MoaA_twitch"/>
</dbReference>
<evidence type="ECO:0000256" key="3">
    <source>
        <dbReference type="ARBA" id="ARBA00022691"/>
    </source>
</evidence>
<keyword evidence="8 12" id="KW-0342">GTP-binding</keyword>
<feature type="binding site" evidence="12">
    <location>
        <position position="64"/>
    </location>
    <ligand>
        <name>S-adenosyl-L-methionine</name>
        <dbReference type="ChEBI" id="CHEBI:59789"/>
    </ligand>
</feature>
<dbReference type="InterPro" id="IPR007197">
    <property type="entry name" value="rSAM"/>
</dbReference>
<evidence type="ECO:0000259" key="14">
    <source>
        <dbReference type="PROSITE" id="PS51918"/>
    </source>
</evidence>
<dbReference type="SFLD" id="SFLDG01386">
    <property type="entry name" value="main_SPASM_domain-containing"/>
    <property type="match status" value="1"/>
</dbReference>
<dbReference type="InterPro" id="IPR000385">
    <property type="entry name" value="MoaA_NifB_PqqE_Fe-S-bd_CS"/>
</dbReference>
<dbReference type="InterPro" id="IPR013785">
    <property type="entry name" value="Aldolase_TIM"/>
</dbReference>
<dbReference type="EC" id="4.1.99.22" evidence="1 12"/>
<dbReference type="InterPro" id="IPR013483">
    <property type="entry name" value="MoaA"/>
</dbReference>
<evidence type="ECO:0000256" key="7">
    <source>
        <dbReference type="ARBA" id="ARBA00023014"/>
    </source>
</evidence>
<feature type="binding site" evidence="12">
    <location>
        <position position="300"/>
    </location>
    <ligand>
        <name>[4Fe-4S] cluster</name>
        <dbReference type="ChEBI" id="CHEBI:49883"/>
        <label>2</label>
        <note>4Fe-4S-substrate</note>
    </ligand>
</feature>
<feature type="binding site" evidence="12">
    <location>
        <position position="106"/>
    </location>
    <ligand>
        <name>S-adenosyl-L-methionine</name>
        <dbReference type="ChEBI" id="CHEBI:59789"/>
    </ligand>
</feature>
<comment type="pathway">
    <text evidence="12">Cofactor biosynthesis; molybdopterin biosynthesis.</text>
</comment>
<feature type="binding site" evidence="12">
    <location>
        <begin position="302"/>
        <end position="304"/>
    </location>
    <ligand>
        <name>GTP</name>
        <dbReference type="ChEBI" id="CHEBI:37565"/>
    </ligand>
</feature>
<dbReference type="SFLD" id="SFLDG01383">
    <property type="entry name" value="cyclic_pyranopterin_phosphate"/>
    <property type="match status" value="1"/>
</dbReference>
<feature type="binding site" evidence="12">
    <location>
        <position position="58"/>
    </location>
    <ligand>
        <name>[4Fe-4S] cluster</name>
        <dbReference type="ChEBI" id="CHEBI:49883"/>
        <label>1</label>
        <note>4Fe-4S-S-AdoMet</note>
    </ligand>
</feature>
<feature type="binding site" evidence="12">
    <location>
        <position position="133"/>
    </location>
    <ligand>
        <name>GTP</name>
        <dbReference type="ChEBI" id="CHEBI:37565"/>
    </ligand>
</feature>
<dbReference type="RefSeq" id="WP_263594344.1">
    <property type="nucleotide sequence ID" value="NZ_CP107020.1"/>
</dbReference>
<evidence type="ECO:0000313" key="16">
    <source>
        <dbReference type="Proteomes" id="UP001164305"/>
    </source>
</evidence>
<keyword evidence="10 12" id="KW-0456">Lyase</keyword>
<feature type="region of interest" description="Disordered" evidence="13">
    <location>
        <begin position="1"/>
        <end position="33"/>
    </location>
</feature>
<keyword evidence="7 12" id="KW-0411">Iron-sulfur</keyword>
<name>A0ABY6G1R2_9MICO</name>
<evidence type="ECO:0000256" key="11">
    <source>
        <dbReference type="ARBA" id="ARBA00048697"/>
    </source>
</evidence>
<dbReference type="PANTHER" id="PTHR22960">
    <property type="entry name" value="MOLYBDOPTERIN COFACTOR SYNTHESIS PROTEIN A"/>
    <property type="match status" value="1"/>
</dbReference>
<keyword evidence="4 12" id="KW-0479">Metal-binding</keyword>
<feature type="binding site" evidence="12">
    <location>
        <position position="228"/>
    </location>
    <ligand>
        <name>S-adenosyl-L-methionine</name>
        <dbReference type="ChEBI" id="CHEBI:59789"/>
    </ligand>
</feature>
<dbReference type="Proteomes" id="UP001164305">
    <property type="component" value="Chromosome"/>
</dbReference>
<dbReference type="Pfam" id="PF06463">
    <property type="entry name" value="Mob_synth_C"/>
    <property type="match status" value="1"/>
</dbReference>
<keyword evidence="16" id="KW-1185">Reference proteome</keyword>
<evidence type="ECO:0000256" key="1">
    <source>
        <dbReference type="ARBA" id="ARBA00012167"/>
    </source>
</evidence>
<gene>
    <name evidence="12 15" type="primary">moaA</name>
    <name evidence="15" type="ORF">BRM3_01480</name>
</gene>
<reference evidence="15" key="1">
    <citation type="submission" date="2022-10" db="EMBL/GenBank/DDBJ databases">
        <title>Whole-Genome Sequencing of Brachybacterium huguangmaarense BRM-3, Isolated from Betula schmidtii.</title>
        <authorList>
            <person name="Haam D."/>
        </authorList>
    </citation>
    <scope>NUCLEOTIDE SEQUENCE</scope>
    <source>
        <strain evidence="15">BRM-3</strain>
    </source>
</reference>
<evidence type="ECO:0000256" key="9">
    <source>
        <dbReference type="ARBA" id="ARBA00023150"/>
    </source>
</evidence>
<comment type="function">
    <text evidence="12">Catalyzes the cyclization of GTP to (8S)-3',8-cyclo-7,8-dihydroguanosine 5'-triphosphate.</text>
</comment>